<evidence type="ECO:0000313" key="3">
    <source>
        <dbReference type="Proteomes" id="UP000002296"/>
    </source>
</evidence>
<reference evidence="2 3" key="1">
    <citation type="journal article" date="2005" name="Science">
        <title>The genome sequence of Trypanosoma cruzi, etiologic agent of Chagas disease.</title>
        <authorList>
            <person name="El-Sayed N.M."/>
            <person name="Myler P.J."/>
            <person name="Bartholomeu D.C."/>
            <person name="Nilsson D."/>
            <person name="Aggarwal G."/>
            <person name="Tran A.N."/>
            <person name="Ghedin E."/>
            <person name="Worthey E.A."/>
            <person name="Delcher A.L."/>
            <person name="Blandin G."/>
            <person name="Westenberger S.J."/>
            <person name="Caler E."/>
            <person name="Cerqueira G.C."/>
            <person name="Branche C."/>
            <person name="Haas B."/>
            <person name="Anupama A."/>
            <person name="Arner E."/>
            <person name="Aslund L."/>
            <person name="Attipoe P."/>
            <person name="Bontempi E."/>
            <person name="Bringaud F."/>
            <person name="Burton P."/>
            <person name="Cadag E."/>
            <person name="Campbell D.A."/>
            <person name="Carrington M."/>
            <person name="Crabtree J."/>
            <person name="Darban H."/>
            <person name="da Silveira J.F."/>
            <person name="de Jong P."/>
            <person name="Edwards K."/>
            <person name="Englund P.T."/>
            <person name="Fazelina G."/>
            <person name="Feldblyum T."/>
            <person name="Ferella M."/>
            <person name="Frasch A.C."/>
            <person name="Gull K."/>
            <person name="Horn D."/>
            <person name="Hou L."/>
            <person name="Huang Y."/>
            <person name="Kindlund E."/>
            <person name="Klingbeil M."/>
            <person name="Kluge S."/>
            <person name="Koo H."/>
            <person name="Lacerda D."/>
            <person name="Levin M.J."/>
            <person name="Lorenzi H."/>
            <person name="Louie T."/>
            <person name="Machado C.R."/>
            <person name="McCulloch R."/>
            <person name="McKenna A."/>
            <person name="Mizuno Y."/>
            <person name="Mottram J.C."/>
            <person name="Nelson S."/>
            <person name="Ochaya S."/>
            <person name="Osoegawa K."/>
            <person name="Pai G."/>
            <person name="Parsons M."/>
            <person name="Pentony M."/>
            <person name="Pettersson U."/>
            <person name="Pop M."/>
            <person name="Ramirez J.L."/>
            <person name="Rinta J."/>
            <person name="Robertson L."/>
            <person name="Salzberg S.L."/>
            <person name="Sanchez D.O."/>
            <person name="Seyler A."/>
            <person name="Sharma R."/>
            <person name="Shetty J."/>
            <person name="Simpson A.J."/>
            <person name="Sisk E."/>
            <person name="Tammi M.T."/>
            <person name="Tarleton R."/>
            <person name="Teixeira S."/>
            <person name="Van Aken S."/>
            <person name="Vogt C."/>
            <person name="Ward P.N."/>
            <person name="Wickstead B."/>
            <person name="Wortman J."/>
            <person name="White O."/>
            <person name="Fraser C.M."/>
            <person name="Stuart K.D."/>
            <person name="Andersson B."/>
        </authorList>
    </citation>
    <scope>NUCLEOTIDE SEQUENCE [LARGE SCALE GENOMIC DNA]</scope>
    <source>
        <strain evidence="2 3">CL Brener</strain>
    </source>
</reference>
<proteinExistence type="predicted"/>
<protein>
    <submittedName>
        <fullName evidence="2">Uncharacterized protein</fullName>
    </submittedName>
</protein>
<evidence type="ECO:0000313" key="2">
    <source>
        <dbReference type="EMBL" id="EAN96721.1"/>
    </source>
</evidence>
<gene>
    <name evidence="2" type="ORF">Tc00.1047053507603.190</name>
</gene>
<dbReference type="InParanoid" id="Q4DW09"/>
<comment type="caution">
    <text evidence="2">The sequence shown here is derived from an EMBL/GenBank/DDBJ whole genome shotgun (WGS) entry which is preliminary data.</text>
</comment>
<feature type="region of interest" description="Disordered" evidence="1">
    <location>
        <begin position="1"/>
        <end position="59"/>
    </location>
</feature>
<dbReference type="KEGG" id="tcr:507603.190"/>
<feature type="compositionally biased region" description="Low complexity" evidence="1">
    <location>
        <begin position="373"/>
        <end position="392"/>
    </location>
</feature>
<dbReference type="SMR" id="Q4DW09"/>
<evidence type="ECO:0000256" key="1">
    <source>
        <dbReference type="SAM" id="MobiDB-lite"/>
    </source>
</evidence>
<dbReference type="PaxDb" id="353153-Q4DW09"/>
<dbReference type="AlphaFoldDB" id="Q4DW09"/>
<dbReference type="GeneID" id="3550841"/>
<feature type="region of interest" description="Disordered" evidence="1">
    <location>
        <begin position="365"/>
        <end position="393"/>
    </location>
</feature>
<organism evidence="2 3">
    <name type="scientific">Trypanosoma cruzi (strain CL Brener)</name>
    <dbReference type="NCBI Taxonomy" id="353153"/>
    <lineage>
        <taxon>Eukaryota</taxon>
        <taxon>Discoba</taxon>
        <taxon>Euglenozoa</taxon>
        <taxon>Kinetoplastea</taxon>
        <taxon>Metakinetoplastina</taxon>
        <taxon>Trypanosomatida</taxon>
        <taxon>Trypanosomatidae</taxon>
        <taxon>Trypanosoma</taxon>
        <taxon>Schizotrypanum</taxon>
    </lineage>
</organism>
<feature type="compositionally biased region" description="Basic and acidic residues" evidence="1">
    <location>
        <begin position="141"/>
        <end position="152"/>
    </location>
</feature>
<dbReference type="EMBL" id="AAHK01000135">
    <property type="protein sequence ID" value="EAN96721.1"/>
    <property type="molecule type" value="Genomic_DNA"/>
</dbReference>
<feature type="compositionally biased region" description="Basic and acidic residues" evidence="1">
    <location>
        <begin position="163"/>
        <end position="173"/>
    </location>
</feature>
<feature type="region of interest" description="Disordered" evidence="1">
    <location>
        <begin position="135"/>
        <end position="173"/>
    </location>
</feature>
<name>Q4DW09_TRYCC</name>
<keyword evidence="3" id="KW-1185">Reference proteome</keyword>
<dbReference type="RefSeq" id="XP_818572.1">
    <property type="nucleotide sequence ID" value="XM_813479.1"/>
</dbReference>
<dbReference type="Proteomes" id="UP000002296">
    <property type="component" value="Unassembled WGS sequence"/>
</dbReference>
<sequence>MSHAHTGPPLPSCMTPSNATGAPRDVAAMQPEKLKGSERTAAMGSSSSSSGKDAPSPIDVKRCSRHTLRGLNEKHSPFHRSAAPCRMEEVRKLCRSLGTEKAMMVLLREVRLQRMSTSHYRYKYRRALRALRSARQAALRGSDKGETPHGRNENSQTLSRKGGKNDEKGKVFSQERDRLFTNARGGIISGVDLNTTYETDSARVLEVLNDPAASTDRLREALRDLCRRYQHLCRARKEQREQSHHFRLFRIASYPCGGLDACHYEDHVPVAFAHLSVLSETSSPQLPHRRHSLPSFAEMAPTWKEQKETNDFGVQAMSTISSLSDHPQRSCNASVVAVAMSSSPSPHMATRRIDGNSFDRYAGARYDGDDVNSSSRSTSSRSTASIDSTSSALHSLTQNEKLRQWRLDALRLQGRLLRGWESER</sequence>
<accession>Q4DW09</accession>